<comment type="caution">
    <text evidence="6">The sequence shown here is derived from an EMBL/GenBank/DDBJ whole genome shotgun (WGS) entry which is preliminary data.</text>
</comment>
<dbReference type="Pfam" id="PF00126">
    <property type="entry name" value="HTH_1"/>
    <property type="match status" value="1"/>
</dbReference>
<dbReference type="RefSeq" id="WP_340273593.1">
    <property type="nucleotide sequence ID" value="NZ_JBAKIA010000004.1"/>
</dbReference>
<comment type="similarity">
    <text evidence="1">Belongs to the LysR transcriptional regulatory family.</text>
</comment>
<evidence type="ECO:0000256" key="1">
    <source>
        <dbReference type="ARBA" id="ARBA00009437"/>
    </source>
</evidence>
<dbReference type="PANTHER" id="PTHR30537:SF5">
    <property type="entry name" value="HTH-TYPE TRANSCRIPTIONAL ACTIVATOR TTDR-RELATED"/>
    <property type="match status" value="1"/>
</dbReference>
<gene>
    <name evidence="6" type="ORF">V6575_07350</name>
</gene>
<dbReference type="CDD" id="cd08422">
    <property type="entry name" value="PBP2_CrgA_like"/>
    <property type="match status" value="1"/>
</dbReference>
<protein>
    <submittedName>
        <fullName evidence="6">LysR family transcriptional regulator</fullName>
    </submittedName>
</protein>
<dbReference type="SUPFAM" id="SSF53850">
    <property type="entry name" value="Periplasmic binding protein-like II"/>
    <property type="match status" value="1"/>
</dbReference>
<sequence>MLDDITLFVHIVQAGGLAAAASRLQIPPATVTRRLRKLEEGIGCKLIHRSARKFALTAEGEAYYQAFGALVHQFEGTARSLSADLHQVTGPLTVAAPTNISVKLLQPMWSAFMKEHPRIQLELRLSNGFTDLASIRADLAMRIGPQPDSQLYQIRLGTVATIVVASPDYLGKHGHLAGPEDLASHSIIGVRSLPTWDLSNISTGQKALFQLTAATVVDDIGMACQLACDGLGIVLLPVSEIETEVSDGRLVHVLGDWQGQRRDLFAVWPSGRLLGARAKCLRDFMQSSIREIPVLQGEVPSYRDP</sequence>
<dbReference type="SUPFAM" id="SSF46785">
    <property type="entry name" value="Winged helix' DNA-binding domain"/>
    <property type="match status" value="1"/>
</dbReference>
<evidence type="ECO:0000313" key="7">
    <source>
        <dbReference type="Proteomes" id="UP001385499"/>
    </source>
</evidence>
<dbReference type="EMBL" id="JBAKIA010000004">
    <property type="protein sequence ID" value="MEJ8473898.1"/>
    <property type="molecule type" value="Genomic_DNA"/>
</dbReference>
<dbReference type="InterPro" id="IPR005119">
    <property type="entry name" value="LysR_subst-bd"/>
</dbReference>
<dbReference type="InterPro" id="IPR000847">
    <property type="entry name" value="LysR_HTH_N"/>
</dbReference>
<proteinExistence type="inferred from homology"/>
<dbReference type="PROSITE" id="PS50931">
    <property type="entry name" value="HTH_LYSR"/>
    <property type="match status" value="1"/>
</dbReference>
<keyword evidence="2" id="KW-0805">Transcription regulation</keyword>
<keyword evidence="3" id="KW-0238">DNA-binding</keyword>
<name>A0ABU8TIB3_9HYPH</name>
<accession>A0ABU8TIB3</accession>
<keyword evidence="7" id="KW-1185">Reference proteome</keyword>
<evidence type="ECO:0000313" key="6">
    <source>
        <dbReference type="EMBL" id="MEJ8473898.1"/>
    </source>
</evidence>
<dbReference type="Gene3D" id="3.40.190.290">
    <property type="match status" value="1"/>
</dbReference>
<keyword evidence="4" id="KW-0804">Transcription</keyword>
<dbReference type="Gene3D" id="1.10.10.10">
    <property type="entry name" value="Winged helix-like DNA-binding domain superfamily/Winged helix DNA-binding domain"/>
    <property type="match status" value="1"/>
</dbReference>
<dbReference type="PANTHER" id="PTHR30537">
    <property type="entry name" value="HTH-TYPE TRANSCRIPTIONAL REGULATOR"/>
    <property type="match status" value="1"/>
</dbReference>
<dbReference type="Pfam" id="PF03466">
    <property type="entry name" value="LysR_substrate"/>
    <property type="match status" value="1"/>
</dbReference>
<evidence type="ECO:0000256" key="4">
    <source>
        <dbReference type="ARBA" id="ARBA00023163"/>
    </source>
</evidence>
<evidence type="ECO:0000259" key="5">
    <source>
        <dbReference type="PROSITE" id="PS50931"/>
    </source>
</evidence>
<dbReference type="InterPro" id="IPR036388">
    <property type="entry name" value="WH-like_DNA-bd_sf"/>
</dbReference>
<feature type="domain" description="HTH lysR-type" evidence="5">
    <location>
        <begin position="1"/>
        <end position="57"/>
    </location>
</feature>
<organism evidence="6 7">
    <name type="scientific">Roseibium algae</name>
    <dbReference type="NCBI Taxonomy" id="3123038"/>
    <lineage>
        <taxon>Bacteria</taxon>
        <taxon>Pseudomonadati</taxon>
        <taxon>Pseudomonadota</taxon>
        <taxon>Alphaproteobacteria</taxon>
        <taxon>Hyphomicrobiales</taxon>
        <taxon>Stappiaceae</taxon>
        <taxon>Roseibium</taxon>
    </lineage>
</organism>
<dbReference type="InterPro" id="IPR058163">
    <property type="entry name" value="LysR-type_TF_proteobact-type"/>
</dbReference>
<dbReference type="InterPro" id="IPR036390">
    <property type="entry name" value="WH_DNA-bd_sf"/>
</dbReference>
<reference evidence="6 7" key="1">
    <citation type="submission" date="2024-02" db="EMBL/GenBank/DDBJ databases">
        <title>Roseibium algae sp. nov., isolated from marine alga (Grateloupia sp.), showing potential in myo-inositol conversion.</title>
        <authorList>
            <person name="Wang Y."/>
        </authorList>
    </citation>
    <scope>NUCLEOTIDE SEQUENCE [LARGE SCALE GENOMIC DNA]</scope>
    <source>
        <strain evidence="6 7">H3510</strain>
    </source>
</reference>
<evidence type="ECO:0000256" key="3">
    <source>
        <dbReference type="ARBA" id="ARBA00023125"/>
    </source>
</evidence>
<dbReference type="Proteomes" id="UP001385499">
    <property type="component" value="Unassembled WGS sequence"/>
</dbReference>
<evidence type="ECO:0000256" key="2">
    <source>
        <dbReference type="ARBA" id="ARBA00023015"/>
    </source>
</evidence>